<keyword evidence="12" id="KW-1185">Reference proteome</keyword>
<comment type="function">
    <text evidence="8">Catalyzes the ATP-dependent amidation of the two carboxylate groups at positions a and c of cobyrinate, using either L-glutamine or ammonia as the nitrogen source.</text>
</comment>
<comment type="pathway">
    <text evidence="8">Cofactor biosynthesis; adenosylcobalamin biosynthesis; cob(II)yrinate a,c-diamide from sirohydrochlorin (anaerobic route): step 10/10.</text>
</comment>
<keyword evidence="6 8" id="KW-0460">Magnesium</keyword>
<comment type="catalytic activity">
    <reaction evidence="8">
        <text>cob(II)yrinate + 2 L-glutamine + 2 ATP + 2 H2O = cob(II)yrinate a,c diamide + 2 L-glutamate + 2 ADP + 2 phosphate + 2 H(+)</text>
        <dbReference type="Rhea" id="RHEA:26289"/>
        <dbReference type="ChEBI" id="CHEBI:15377"/>
        <dbReference type="ChEBI" id="CHEBI:15378"/>
        <dbReference type="ChEBI" id="CHEBI:29985"/>
        <dbReference type="ChEBI" id="CHEBI:30616"/>
        <dbReference type="ChEBI" id="CHEBI:43474"/>
        <dbReference type="ChEBI" id="CHEBI:58359"/>
        <dbReference type="ChEBI" id="CHEBI:58537"/>
        <dbReference type="ChEBI" id="CHEBI:58894"/>
        <dbReference type="ChEBI" id="CHEBI:456216"/>
        <dbReference type="EC" id="6.3.5.11"/>
    </reaction>
</comment>
<evidence type="ECO:0000256" key="4">
    <source>
        <dbReference type="ARBA" id="ARBA00022741"/>
    </source>
</evidence>
<dbReference type="RefSeq" id="WP_301201319.1">
    <property type="nucleotide sequence ID" value="NZ_JAPDPI010000039.1"/>
</dbReference>
<name>A0AAE3SL84_9BACT</name>
<comment type="domain">
    <text evidence="8">Comprises of two domains. The C-terminal domain contains the binding site for glutamine and catalyzes the hydrolysis of this substrate to glutamate and ammonia. The N-terminal domain is anticipated to bind ATP and cobyrinate and catalyzes the ultimate synthesis of the diamide product. The ammonia produced via the glutaminase domain is probably translocated to the adjacent domain via a molecular tunnel, where it reacts with an activated intermediate.</text>
</comment>
<dbReference type="GO" id="GO:0005524">
    <property type="term" value="F:ATP binding"/>
    <property type="evidence" value="ECO:0007669"/>
    <property type="project" value="UniProtKB-UniRule"/>
</dbReference>
<dbReference type="Proteomes" id="UP001207408">
    <property type="component" value="Unassembled WGS sequence"/>
</dbReference>
<evidence type="ECO:0000256" key="3">
    <source>
        <dbReference type="ARBA" id="ARBA00022598"/>
    </source>
</evidence>
<dbReference type="InterPro" id="IPR004484">
    <property type="entry name" value="CbiA/CobB_synth"/>
</dbReference>
<dbReference type="InterPro" id="IPR011698">
    <property type="entry name" value="GATase_3"/>
</dbReference>
<proteinExistence type="inferred from homology"/>
<keyword evidence="4 8" id="KW-0547">Nucleotide-binding</keyword>
<comment type="similarity">
    <text evidence="8">Belongs to the CobB/CbiA family.</text>
</comment>
<evidence type="ECO:0000313" key="11">
    <source>
        <dbReference type="EMBL" id="MCW3807174.1"/>
    </source>
</evidence>
<dbReference type="GO" id="GO:0042242">
    <property type="term" value="F:cobyrinic acid a,c-diamide synthase activity"/>
    <property type="evidence" value="ECO:0007669"/>
    <property type="project" value="UniProtKB-UniRule"/>
</dbReference>
<dbReference type="EC" id="6.3.5.11" evidence="8"/>
<dbReference type="Pfam" id="PF07685">
    <property type="entry name" value="GATase_3"/>
    <property type="match status" value="1"/>
</dbReference>
<evidence type="ECO:0000256" key="6">
    <source>
        <dbReference type="ARBA" id="ARBA00022842"/>
    </source>
</evidence>
<keyword evidence="5 8" id="KW-0067">ATP-binding</keyword>
<evidence type="ECO:0000256" key="8">
    <source>
        <dbReference type="HAMAP-Rule" id="MF_00027"/>
    </source>
</evidence>
<dbReference type="SUPFAM" id="SSF52317">
    <property type="entry name" value="Class I glutamine amidotransferase-like"/>
    <property type="match status" value="1"/>
</dbReference>
<reference evidence="11" key="1">
    <citation type="submission" date="2022-10" db="EMBL/GenBank/DDBJ databases">
        <authorList>
            <person name="Yu W.X."/>
        </authorList>
    </citation>
    <scope>NUCLEOTIDE SEQUENCE</scope>
    <source>
        <strain evidence="11">D04</strain>
    </source>
</reference>
<dbReference type="Pfam" id="PF01656">
    <property type="entry name" value="CbiA"/>
    <property type="match status" value="1"/>
</dbReference>
<feature type="domain" description="CobQ/CobB/MinD/ParA nucleotide binding" evidence="9">
    <location>
        <begin position="6"/>
        <end position="189"/>
    </location>
</feature>
<evidence type="ECO:0000259" key="10">
    <source>
        <dbReference type="Pfam" id="PF07685"/>
    </source>
</evidence>
<comment type="miscellaneous">
    <text evidence="8">The a and c carboxylates of cobyrinate are activated for nucleophilic attack via formation of a phosphorylated intermediate by ATP. CbiA catalyzes first the amidation of the c-carboxylate, and then that of the a-carboxylate.</text>
</comment>
<dbReference type="CDD" id="cd05388">
    <property type="entry name" value="CobB_N"/>
    <property type="match status" value="1"/>
</dbReference>
<feature type="domain" description="CobB/CobQ-like glutamine amidotransferase" evidence="10">
    <location>
        <begin position="247"/>
        <end position="430"/>
    </location>
</feature>
<evidence type="ECO:0000313" key="12">
    <source>
        <dbReference type="Proteomes" id="UP001207408"/>
    </source>
</evidence>
<protein>
    <recommendedName>
        <fullName evidence="8">Cobyrinate a,c-diamide synthase</fullName>
        <ecNumber evidence="8">6.3.5.11</ecNumber>
    </recommendedName>
    <alternativeName>
        <fullName evidence="8">Cobyrinic acid a,c-diamide synthetase</fullName>
    </alternativeName>
</protein>
<comment type="caution">
    <text evidence="11">The sequence shown here is derived from an EMBL/GenBank/DDBJ whole genome shotgun (WGS) entry which is preliminary data.</text>
</comment>
<dbReference type="EMBL" id="JAPDPI010000039">
    <property type="protein sequence ID" value="MCW3807174.1"/>
    <property type="molecule type" value="Genomic_DNA"/>
</dbReference>
<accession>A0AAE3SL84</accession>
<dbReference type="PANTHER" id="PTHR43873">
    <property type="entry name" value="COBYRINATE A,C-DIAMIDE SYNTHASE"/>
    <property type="match status" value="1"/>
</dbReference>
<dbReference type="AlphaFoldDB" id="A0AAE3SL84"/>
<feature type="active site" description="Nucleophile" evidence="8">
    <location>
        <position position="329"/>
    </location>
</feature>
<dbReference type="InterPro" id="IPR027417">
    <property type="entry name" value="P-loop_NTPase"/>
</dbReference>
<dbReference type="HAMAP" id="MF_00027">
    <property type="entry name" value="CobB_CbiA"/>
    <property type="match status" value="1"/>
</dbReference>
<keyword evidence="7 8" id="KW-0315">Glutamine amidotransferase</keyword>
<keyword evidence="3 8" id="KW-0436">Ligase</keyword>
<dbReference type="GO" id="GO:0009236">
    <property type="term" value="P:cobalamin biosynthetic process"/>
    <property type="evidence" value="ECO:0007669"/>
    <property type="project" value="UniProtKB-UniRule"/>
</dbReference>
<evidence type="ECO:0000256" key="7">
    <source>
        <dbReference type="ARBA" id="ARBA00022962"/>
    </source>
</evidence>
<keyword evidence="2 8" id="KW-0169">Cobalamin biosynthesis</keyword>
<evidence type="ECO:0000256" key="5">
    <source>
        <dbReference type="ARBA" id="ARBA00022840"/>
    </source>
</evidence>
<dbReference type="InterPro" id="IPR002586">
    <property type="entry name" value="CobQ/CobB/MinD/ParA_Nub-bd_dom"/>
</dbReference>
<dbReference type="NCBIfam" id="NF002204">
    <property type="entry name" value="PRK01077.1"/>
    <property type="match status" value="1"/>
</dbReference>
<dbReference type="PROSITE" id="PS51274">
    <property type="entry name" value="GATASE_COBBQ"/>
    <property type="match status" value="1"/>
</dbReference>
<dbReference type="Gene3D" id="3.40.50.300">
    <property type="entry name" value="P-loop containing nucleotide triphosphate hydrolases"/>
    <property type="match status" value="2"/>
</dbReference>
<comment type="cofactor">
    <cofactor evidence="1 8">
        <name>Mg(2+)</name>
        <dbReference type="ChEBI" id="CHEBI:18420"/>
    </cofactor>
</comment>
<evidence type="ECO:0000256" key="2">
    <source>
        <dbReference type="ARBA" id="ARBA00022573"/>
    </source>
</evidence>
<dbReference type="PANTHER" id="PTHR43873:SF1">
    <property type="entry name" value="COBYRINATE A,C-DIAMIDE SYNTHASE"/>
    <property type="match status" value="1"/>
</dbReference>
<feature type="site" description="Increases nucleophilicity of active site Cys" evidence="8">
    <location>
        <position position="426"/>
    </location>
</feature>
<evidence type="ECO:0000256" key="1">
    <source>
        <dbReference type="ARBA" id="ARBA00001946"/>
    </source>
</evidence>
<organism evidence="11 12">
    <name type="scientific">Plebeiibacterium marinum</name>
    <dbReference type="NCBI Taxonomy" id="2992111"/>
    <lineage>
        <taxon>Bacteria</taxon>
        <taxon>Pseudomonadati</taxon>
        <taxon>Bacteroidota</taxon>
        <taxon>Bacteroidia</taxon>
        <taxon>Marinilabiliales</taxon>
        <taxon>Marinilabiliaceae</taxon>
        <taxon>Plebeiibacterium</taxon>
    </lineage>
</organism>
<dbReference type="NCBIfam" id="TIGR00379">
    <property type="entry name" value="cobB"/>
    <property type="match status" value="1"/>
</dbReference>
<gene>
    <name evidence="8" type="primary">cbiA</name>
    <name evidence="11" type="ORF">OM074_16175</name>
</gene>
<dbReference type="Gene3D" id="3.40.50.880">
    <property type="match status" value="1"/>
</dbReference>
<dbReference type="InterPro" id="IPR029062">
    <property type="entry name" value="Class_I_gatase-like"/>
</dbReference>
<evidence type="ECO:0000259" key="9">
    <source>
        <dbReference type="Pfam" id="PF01656"/>
    </source>
</evidence>
<dbReference type="SUPFAM" id="SSF52540">
    <property type="entry name" value="P-loop containing nucleoside triphosphate hydrolases"/>
    <property type="match status" value="1"/>
</dbReference>
<dbReference type="CDD" id="cd03130">
    <property type="entry name" value="GATase1_CobB"/>
    <property type="match status" value="1"/>
</dbReference>
<sequence length="448" mass="50509">MQKGFIIAGTNSGCGKTTITIGLMALLKSLEIKVAPFKTGPDYIDPLFHSKVLGKPSYNLDSFMLSESAIKYLYKKHSRSNDLSIIEGVMGMYDGMGHQSTGSTYELSKILGLPVVLVVSCKGLYQSVAAIVKGFCSLKQNSNVKGVILNHVPNNEYYQFVKSVIERESNISCLGYVPTNKDISLESRHLGLIQAEEVDQLNDKVGILKDTLEHTIDIAKLLDISKHKPLTEDNFNLPDLDLSGMHIGVSYDKAFRFYYKDNLELLEELGATLHYFSPLKDTSLPKGINCLYLGGGYPELFASELSENILLRKQINSKVEEGFPVYAECGGLMYLAENIIDLEGKRYPMCGIYNASVQMTQRLQRFGYATAEYNNAETRCHEFHRSEIIEHDNTNYTLTYHLTKPQKQKHWQCGLSYKNCLAAYAHVHFYAGFNFFENIIDLWKRATI</sequence>